<feature type="region of interest" description="Disordered" evidence="6">
    <location>
        <begin position="286"/>
        <end position="323"/>
    </location>
</feature>
<dbReference type="InterPro" id="IPR001790">
    <property type="entry name" value="Ribosomal_uL10"/>
</dbReference>
<dbReference type="SUPFAM" id="SSF160369">
    <property type="entry name" value="Ribosomal protein L10-like"/>
    <property type="match status" value="1"/>
</dbReference>
<proteinExistence type="inferred from homology"/>
<evidence type="ECO:0000256" key="4">
    <source>
        <dbReference type="ARBA" id="ARBA00023274"/>
    </source>
</evidence>
<dbReference type="CDD" id="cd05795">
    <property type="entry name" value="Ribosomal_P0_L10e"/>
    <property type="match status" value="1"/>
</dbReference>
<dbReference type="GO" id="GO:0003735">
    <property type="term" value="F:structural constituent of ribosome"/>
    <property type="evidence" value="ECO:0007669"/>
    <property type="project" value="TreeGrafter"/>
</dbReference>
<dbReference type="PANTHER" id="PTHR45699">
    <property type="entry name" value="60S ACIDIC RIBOSOMAL PROTEIN P0"/>
    <property type="match status" value="1"/>
</dbReference>
<dbReference type="InterPro" id="IPR050323">
    <property type="entry name" value="Ribosomal_protein_uL10"/>
</dbReference>
<evidence type="ECO:0000256" key="2">
    <source>
        <dbReference type="ARBA" id="ARBA00008889"/>
    </source>
</evidence>
<keyword evidence="9" id="KW-1185">Reference proteome</keyword>
<dbReference type="STRING" id="6211.A0A068Y9A4"/>
<dbReference type="GO" id="GO:0000027">
    <property type="term" value="P:ribosomal large subunit assembly"/>
    <property type="evidence" value="ECO:0007669"/>
    <property type="project" value="TreeGrafter"/>
</dbReference>
<sequence length="323" mass="35767">MVQLTRRERKEQYFKKFSKILHNYDRCFVVCADNVRSKQMQQIRAALRGSAEIVFGKNTQMKKVINNQLMRDSRLEKLLPLLKENVGLVFTIRDLGEVRKALESNRLEAPAKAGTVAPCDVTVPALNTGLGPEKTSFFQALNIQTKITRGTIEILSDVPLIKKGQKVGQSEAVLLKMLKINPFDYGLQIRQVFDQGSVYGPEVLDITPEQIIEKFSRTATNLTSLGLGLGYPTFANIGYIVANGFRDLLAISVATDYTFKESEQIKEYLDNPSKFASAVTDAPVAAAEANAEDKGAAPTETKAPESEKEESESEGDMGFSLFD</sequence>
<dbReference type="Pfam" id="PF17777">
    <property type="entry name" value="RL10P_insert"/>
    <property type="match status" value="1"/>
</dbReference>
<dbReference type="eggNOG" id="KOG0815">
    <property type="taxonomic scope" value="Eukaryota"/>
</dbReference>
<dbReference type="Gene3D" id="3.30.70.1730">
    <property type="match status" value="1"/>
</dbReference>
<dbReference type="Gene3D" id="3.90.105.20">
    <property type="match status" value="1"/>
</dbReference>
<dbReference type="GO" id="GO:0070180">
    <property type="term" value="F:large ribosomal subunit rRNA binding"/>
    <property type="evidence" value="ECO:0007669"/>
    <property type="project" value="TreeGrafter"/>
</dbReference>
<dbReference type="GO" id="GO:0022625">
    <property type="term" value="C:cytosolic large ribosomal subunit"/>
    <property type="evidence" value="ECO:0007669"/>
    <property type="project" value="TreeGrafter"/>
</dbReference>
<feature type="domain" description="Large ribosomal subunit protein uL10-like insertion" evidence="7">
    <location>
        <begin position="111"/>
        <end position="180"/>
    </location>
</feature>
<reference evidence="8" key="2">
    <citation type="submission" date="2015-11" db="EMBL/GenBank/DDBJ databases">
        <authorList>
            <person name="Zhang Y."/>
            <person name="Guo Z."/>
        </authorList>
    </citation>
    <scope>NUCLEOTIDE SEQUENCE</scope>
</reference>
<dbReference type="OMA" id="DMNPFKL"/>
<dbReference type="InterPro" id="IPR030670">
    <property type="entry name" value="uL10_eukaryotes"/>
</dbReference>
<comment type="similarity">
    <text evidence="2 5">Belongs to the universal ribosomal protein uL10 family.</text>
</comment>
<accession>A0A068Y9A4</accession>
<name>A0A068Y9A4_ECHMU</name>
<dbReference type="InterPro" id="IPR043141">
    <property type="entry name" value="Ribosomal_uL10-like_sf"/>
</dbReference>
<evidence type="ECO:0000313" key="9">
    <source>
        <dbReference type="Proteomes" id="UP000017246"/>
    </source>
</evidence>
<reference evidence="8" key="1">
    <citation type="journal article" date="2013" name="Nature">
        <title>The genomes of four tapeworm species reveal adaptations to parasitism.</title>
        <authorList>
            <person name="Tsai I.J."/>
            <person name="Zarowiecki M."/>
            <person name="Holroyd N."/>
            <person name="Garciarrubio A."/>
            <person name="Sanchez-Flores A."/>
            <person name="Brooks K.L."/>
            <person name="Tracey A."/>
            <person name="Bobes R.J."/>
            <person name="Fragoso G."/>
            <person name="Sciutto E."/>
            <person name="Aslett M."/>
            <person name="Beasley H."/>
            <person name="Bennett H.M."/>
            <person name="Cai J."/>
            <person name="Camicia F."/>
            <person name="Clark R."/>
            <person name="Cucher M."/>
            <person name="De Silva N."/>
            <person name="Day T.A."/>
            <person name="Deplazes P."/>
            <person name="Estrada K."/>
            <person name="Fernandez C."/>
            <person name="Holland P.W."/>
            <person name="Hou J."/>
            <person name="Hu S."/>
            <person name="Huckvale T."/>
            <person name="Hung S.S."/>
            <person name="Kamenetzky L."/>
            <person name="Keane J.A."/>
            <person name="Kiss F."/>
            <person name="Koziol U."/>
            <person name="Lambert O."/>
            <person name="Liu K."/>
            <person name="Luo X."/>
            <person name="Luo Y."/>
            <person name="Macchiaroli N."/>
            <person name="Nichol S."/>
            <person name="Paps J."/>
            <person name="Parkinson J."/>
            <person name="Pouchkina-Stantcheva N."/>
            <person name="Riddiford N."/>
            <person name="Rosenzvit M."/>
            <person name="Salinas G."/>
            <person name="Wasmuth J.D."/>
            <person name="Zamanian M."/>
            <person name="Zheng Y."/>
            <person name="Cai X."/>
            <person name="Soberon X."/>
            <person name="Olson P.D."/>
            <person name="Laclette J.P."/>
            <person name="Brehm K."/>
            <person name="Berriman M."/>
            <person name="Garciarrubio A."/>
            <person name="Bobes R.J."/>
            <person name="Fragoso G."/>
            <person name="Sanchez-Flores A."/>
            <person name="Estrada K."/>
            <person name="Cevallos M.A."/>
            <person name="Morett E."/>
            <person name="Gonzalez V."/>
            <person name="Portillo T."/>
            <person name="Ochoa-Leyva A."/>
            <person name="Jose M.V."/>
            <person name="Sciutto E."/>
            <person name="Landa A."/>
            <person name="Jimenez L."/>
            <person name="Valdes V."/>
            <person name="Carrero J.C."/>
            <person name="Larralde C."/>
            <person name="Morales-Montor J."/>
            <person name="Limon-Lason J."/>
            <person name="Soberon X."/>
            <person name="Laclette J.P."/>
        </authorList>
    </citation>
    <scope>NUCLEOTIDE SEQUENCE [LARGE SCALE GENOMIC DNA]</scope>
</reference>
<keyword evidence="3 5" id="KW-0689">Ribosomal protein</keyword>
<dbReference type="PANTHER" id="PTHR45699:SF3">
    <property type="entry name" value="LARGE RIBOSOMAL SUBUNIT PROTEIN UL10"/>
    <property type="match status" value="1"/>
</dbReference>
<dbReference type="FunFam" id="3.90.105.20:FF:000001">
    <property type="entry name" value="60S acidic ribosomal protein P0"/>
    <property type="match status" value="1"/>
</dbReference>
<dbReference type="InterPro" id="IPR040637">
    <property type="entry name" value="Ribosomal_uL10-like_insert"/>
</dbReference>
<comment type="function">
    <text evidence="1 5">Ribosomal protein P0 is the functional equivalent of E.coli protein L10.</text>
</comment>
<dbReference type="Proteomes" id="UP000017246">
    <property type="component" value="Unassembled WGS sequence"/>
</dbReference>
<dbReference type="OrthoDB" id="10259902at2759"/>
<protein>
    <recommendedName>
        <fullName evidence="5">60S acidic ribosomal protein P0</fullName>
    </recommendedName>
</protein>
<dbReference type="EMBL" id="LN902845">
    <property type="protein sequence ID" value="CUT99161.1"/>
    <property type="molecule type" value="Genomic_DNA"/>
</dbReference>
<dbReference type="InterPro" id="IPR043164">
    <property type="entry name" value="Ribosomal_uL10-like_insert_sf"/>
</dbReference>
<dbReference type="PIRSF" id="PIRSF039087">
    <property type="entry name" value="L10E"/>
    <property type="match status" value="1"/>
</dbReference>
<evidence type="ECO:0000256" key="3">
    <source>
        <dbReference type="ARBA" id="ARBA00022980"/>
    </source>
</evidence>
<evidence type="ECO:0000259" key="7">
    <source>
        <dbReference type="Pfam" id="PF17777"/>
    </source>
</evidence>
<evidence type="ECO:0000313" key="8">
    <source>
        <dbReference type="EMBL" id="CUT99161.1"/>
    </source>
</evidence>
<organism evidence="8 9">
    <name type="scientific">Echinococcus multilocularis</name>
    <name type="common">Fox tapeworm</name>
    <dbReference type="NCBI Taxonomy" id="6211"/>
    <lineage>
        <taxon>Eukaryota</taxon>
        <taxon>Metazoa</taxon>
        <taxon>Spiralia</taxon>
        <taxon>Lophotrochozoa</taxon>
        <taxon>Platyhelminthes</taxon>
        <taxon>Cestoda</taxon>
        <taxon>Eucestoda</taxon>
        <taxon>Cyclophyllidea</taxon>
        <taxon>Taeniidae</taxon>
        <taxon>Echinococcus</taxon>
    </lineage>
</organism>
<evidence type="ECO:0000256" key="1">
    <source>
        <dbReference type="ARBA" id="ARBA00002200"/>
    </source>
</evidence>
<evidence type="ECO:0000256" key="6">
    <source>
        <dbReference type="SAM" id="MobiDB-lite"/>
    </source>
</evidence>
<dbReference type="Pfam" id="PF00428">
    <property type="entry name" value="Ribosomal_60s"/>
    <property type="match status" value="1"/>
</dbReference>
<dbReference type="AlphaFoldDB" id="A0A068Y9A4"/>
<dbReference type="Pfam" id="PF00466">
    <property type="entry name" value="Ribosomal_L10"/>
    <property type="match status" value="1"/>
</dbReference>
<evidence type="ECO:0000256" key="5">
    <source>
        <dbReference type="PIRNR" id="PIRNR039087"/>
    </source>
</evidence>
<dbReference type="GO" id="GO:0002181">
    <property type="term" value="P:cytoplasmic translation"/>
    <property type="evidence" value="ECO:0007669"/>
    <property type="project" value="TreeGrafter"/>
</dbReference>
<keyword evidence="4 5" id="KW-0687">Ribonucleoprotein</keyword>